<keyword evidence="9" id="KW-1185">Reference proteome</keyword>
<feature type="domain" description="RagB/SusD" evidence="6">
    <location>
        <begin position="281"/>
        <end position="598"/>
    </location>
</feature>
<accession>A0ABP8FV11</accession>
<dbReference type="Pfam" id="PF14322">
    <property type="entry name" value="SusD-like_3"/>
    <property type="match status" value="1"/>
</dbReference>
<feature type="domain" description="SusD-like N-terminal" evidence="7">
    <location>
        <begin position="117"/>
        <end position="236"/>
    </location>
</feature>
<evidence type="ECO:0000313" key="9">
    <source>
        <dbReference type="Proteomes" id="UP001500582"/>
    </source>
</evidence>
<evidence type="ECO:0000256" key="1">
    <source>
        <dbReference type="ARBA" id="ARBA00004442"/>
    </source>
</evidence>
<gene>
    <name evidence="8" type="ORF">GCM10023149_06460</name>
</gene>
<organism evidence="8 9">
    <name type="scientific">Mucilaginibacter gynuensis</name>
    <dbReference type="NCBI Taxonomy" id="1302236"/>
    <lineage>
        <taxon>Bacteria</taxon>
        <taxon>Pseudomonadati</taxon>
        <taxon>Bacteroidota</taxon>
        <taxon>Sphingobacteriia</taxon>
        <taxon>Sphingobacteriales</taxon>
        <taxon>Sphingobacteriaceae</taxon>
        <taxon>Mucilaginibacter</taxon>
    </lineage>
</organism>
<protein>
    <submittedName>
        <fullName evidence="8">RagB/SusD family nutrient uptake outer membrane protein</fullName>
    </submittedName>
</protein>
<evidence type="ECO:0000259" key="6">
    <source>
        <dbReference type="Pfam" id="PF07980"/>
    </source>
</evidence>
<evidence type="ECO:0000256" key="3">
    <source>
        <dbReference type="ARBA" id="ARBA00022729"/>
    </source>
</evidence>
<proteinExistence type="inferred from homology"/>
<sequence length="599" mass="66329">MILKKIKMKARIYITLTIVTALALASCKKSYLDKPLTGALETPLLETKEGVKGVLIGAYAALDGQQGGDAAIGGGNAWETPPDNWIYGGLTGGDASKGSNAGDITEINSILKFTSDASNGFYNSKWKADYEGLSRANTVLKLVAKVSAFTDDEKKNIIGQARFLRAHYYFDLKKMFNNVPYIDETTTDFNQPNTDDIWPKITDDLKYAYENLPNTQPDAGRANKWAAGAYLGKAYLYQKLYAEARPVFDAVIAQGVTANGKKYDLNELFDDNFRAATNNSKESVFAVQTAANADPDGPSNANNGDMLNFPYGNSSPFSCCGFYQPSIDLVNHFRTDAAGLPFLDAYNDNAIKNDMNLGSDDNFTPDTKNIDPRLDWTVGRRGIPYLDWGIHPGNDWIRDQAYGGPYSPLKNVYGQELQDTEGDNHSWAPGSGINYNIIRFADVLLMAAEVEAQLGDFAKAESYVNRVRERAALPEGWVHKYLDDEDPTGGFSDEPAANYKIGTYPLGYFSSKELSLKAIYFERKIELAMEGHRFFDLVRWGIADTELNAYFTYQGKLTNDVRGGRFTKNKNEYYPIPQRQIDLSAAGGAAKLKQNPGYH</sequence>
<dbReference type="InterPro" id="IPR011990">
    <property type="entry name" value="TPR-like_helical_dom_sf"/>
</dbReference>
<comment type="subcellular location">
    <subcellularLocation>
        <location evidence="1">Cell outer membrane</location>
    </subcellularLocation>
</comment>
<dbReference type="Proteomes" id="UP001500582">
    <property type="component" value="Unassembled WGS sequence"/>
</dbReference>
<evidence type="ECO:0000313" key="8">
    <source>
        <dbReference type="EMBL" id="GAA4311458.1"/>
    </source>
</evidence>
<dbReference type="Gene3D" id="1.25.40.390">
    <property type="match status" value="1"/>
</dbReference>
<comment type="similarity">
    <text evidence="2">Belongs to the SusD family.</text>
</comment>
<evidence type="ECO:0000256" key="4">
    <source>
        <dbReference type="ARBA" id="ARBA00023136"/>
    </source>
</evidence>
<dbReference type="EMBL" id="BAABFT010000001">
    <property type="protein sequence ID" value="GAA4311458.1"/>
    <property type="molecule type" value="Genomic_DNA"/>
</dbReference>
<dbReference type="InterPro" id="IPR012944">
    <property type="entry name" value="SusD_RagB_dom"/>
</dbReference>
<name>A0ABP8FV11_9SPHI</name>
<evidence type="ECO:0000256" key="5">
    <source>
        <dbReference type="ARBA" id="ARBA00023237"/>
    </source>
</evidence>
<reference evidence="9" key="1">
    <citation type="journal article" date="2019" name="Int. J. Syst. Evol. Microbiol.">
        <title>The Global Catalogue of Microorganisms (GCM) 10K type strain sequencing project: providing services to taxonomists for standard genome sequencing and annotation.</title>
        <authorList>
            <consortium name="The Broad Institute Genomics Platform"/>
            <consortium name="The Broad Institute Genome Sequencing Center for Infectious Disease"/>
            <person name="Wu L."/>
            <person name="Ma J."/>
        </authorList>
    </citation>
    <scope>NUCLEOTIDE SEQUENCE [LARGE SCALE GENOMIC DNA]</scope>
    <source>
        <strain evidence="9">JCM 17705</strain>
    </source>
</reference>
<dbReference type="InterPro" id="IPR033985">
    <property type="entry name" value="SusD-like_N"/>
</dbReference>
<keyword evidence="3" id="KW-0732">Signal</keyword>
<evidence type="ECO:0000256" key="2">
    <source>
        <dbReference type="ARBA" id="ARBA00006275"/>
    </source>
</evidence>
<dbReference type="SUPFAM" id="SSF48452">
    <property type="entry name" value="TPR-like"/>
    <property type="match status" value="1"/>
</dbReference>
<keyword evidence="4" id="KW-0472">Membrane</keyword>
<comment type="caution">
    <text evidence="8">The sequence shown here is derived from an EMBL/GenBank/DDBJ whole genome shotgun (WGS) entry which is preliminary data.</text>
</comment>
<keyword evidence="5" id="KW-0998">Cell outer membrane</keyword>
<evidence type="ECO:0000259" key="7">
    <source>
        <dbReference type="Pfam" id="PF14322"/>
    </source>
</evidence>
<dbReference type="Pfam" id="PF07980">
    <property type="entry name" value="SusD_RagB"/>
    <property type="match status" value="1"/>
</dbReference>
<dbReference type="PROSITE" id="PS51257">
    <property type="entry name" value="PROKAR_LIPOPROTEIN"/>
    <property type="match status" value="1"/>
</dbReference>